<keyword evidence="1" id="KW-0472">Membrane</keyword>
<keyword evidence="1" id="KW-1133">Transmembrane helix</keyword>
<dbReference type="Proteomes" id="UP000219050">
    <property type="component" value="Chromosome"/>
</dbReference>
<dbReference type="AlphaFoldDB" id="A0A291LYH7"/>
<evidence type="ECO:0000256" key="1">
    <source>
        <dbReference type="SAM" id="Phobius"/>
    </source>
</evidence>
<dbReference type="OrthoDB" id="7871140at2"/>
<organism evidence="4 5">
    <name type="scientific">Pacificitalea manganoxidans</name>
    <dbReference type="NCBI Taxonomy" id="1411902"/>
    <lineage>
        <taxon>Bacteria</taxon>
        <taxon>Pseudomonadati</taxon>
        <taxon>Pseudomonadota</taxon>
        <taxon>Alphaproteobacteria</taxon>
        <taxon>Rhodobacterales</taxon>
        <taxon>Paracoccaceae</taxon>
        <taxon>Pacificitalea</taxon>
    </lineage>
</organism>
<evidence type="ECO:0000313" key="4">
    <source>
        <dbReference type="EMBL" id="ATI41568.1"/>
    </source>
</evidence>
<feature type="transmembrane region" description="Helical" evidence="1">
    <location>
        <begin position="85"/>
        <end position="117"/>
    </location>
</feature>
<feature type="transmembrane region" description="Helical" evidence="1">
    <location>
        <begin position="44"/>
        <end position="64"/>
    </location>
</feature>
<keyword evidence="1" id="KW-0812">Transmembrane</keyword>
<dbReference type="RefSeq" id="WP_097372969.1">
    <property type="nucleotide sequence ID" value="NZ_CP021404.1"/>
</dbReference>
<evidence type="ECO:0000313" key="5">
    <source>
        <dbReference type="Proteomes" id="UP000219050"/>
    </source>
</evidence>
<dbReference type="InterPro" id="IPR009936">
    <property type="entry name" value="DUF1468"/>
</dbReference>
<feature type="domain" description="DUF1468" evidence="3">
    <location>
        <begin position="12"/>
        <end position="149"/>
    </location>
</feature>
<protein>
    <recommendedName>
        <fullName evidence="3">DUF1468 domain-containing protein</fullName>
    </recommendedName>
</protein>
<feature type="transmembrane region" description="Helical" evidence="1">
    <location>
        <begin position="123"/>
        <end position="140"/>
    </location>
</feature>
<feature type="signal peptide" evidence="2">
    <location>
        <begin position="1"/>
        <end position="23"/>
    </location>
</feature>
<gene>
    <name evidence="4" type="ORF">CBW24_05835</name>
</gene>
<dbReference type="KEGG" id="cmag:CBW24_05835"/>
<proteinExistence type="predicted"/>
<dbReference type="Pfam" id="PF07331">
    <property type="entry name" value="TctB"/>
    <property type="match status" value="1"/>
</dbReference>
<dbReference type="EMBL" id="CP021404">
    <property type="protein sequence ID" value="ATI41568.1"/>
    <property type="molecule type" value="Genomic_DNA"/>
</dbReference>
<accession>A0A291LYH7</accession>
<keyword evidence="5" id="KW-1185">Reference proteome</keyword>
<keyword evidence="2" id="KW-0732">Signal</keyword>
<evidence type="ECO:0000256" key="2">
    <source>
        <dbReference type="SAM" id="SignalP"/>
    </source>
</evidence>
<name>A0A291LYH7_9RHOB</name>
<evidence type="ECO:0000259" key="3">
    <source>
        <dbReference type="Pfam" id="PF07331"/>
    </source>
</evidence>
<feature type="chain" id="PRO_5012471392" description="DUF1468 domain-containing protein" evidence="2">
    <location>
        <begin position="24"/>
        <end position="157"/>
    </location>
</feature>
<sequence length="157" mass="16007">MVKRPAELAVTLGLLAVAVAAFAASWASVGGVNAASNDQPMRLPRILLVLWTVLALACAGRAALVPAASGTAPSTARAGAGRVTAFAVVLLMTAVSLPLLGYLLPVTIGLAILLWLLGERSPVRFAVALLLLGPGLWAVFHHGLGMRLPLLISGGAF</sequence>
<reference evidence="4 5" key="1">
    <citation type="submission" date="2017-05" db="EMBL/GenBank/DDBJ databases">
        <title>Comparative genomic and metabolic analysis of manganese-oxidizing mechanisms in Celeribater manganoxidans DY25T: its adaption to the environment of polymetallic nodule.</title>
        <authorList>
            <person name="Wang X."/>
        </authorList>
    </citation>
    <scope>NUCLEOTIDE SEQUENCE [LARGE SCALE GENOMIC DNA]</scope>
    <source>
        <strain evidence="4 5">DY25</strain>
    </source>
</reference>